<evidence type="ECO:0000313" key="8">
    <source>
        <dbReference type="Proteomes" id="UP000240883"/>
    </source>
</evidence>
<dbReference type="EMBL" id="KZ678134">
    <property type="protein sequence ID" value="PSN68386.1"/>
    <property type="molecule type" value="Genomic_DNA"/>
</dbReference>
<feature type="compositionally biased region" description="Polar residues" evidence="5">
    <location>
        <begin position="449"/>
        <end position="466"/>
    </location>
</feature>
<gene>
    <name evidence="7" type="ORF">BS50DRAFT_620712</name>
</gene>
<evidence type="ECO:0000256" key="5">
    <source>
        <dbReference type="SAM" id="MobiDB-lite"/>
    </source>
</evidence>
<evidence type="ECO:0000256" key="3">
    <source>
        <dbReference type="ARBA" id="ARBA00023242"/>
    </source>
</evidence>
<keyword evidence="3" id="KW-0539">Nucleus</keyword>
<dbReference type="AlphaFoldDB" id="A0A2T2NSY3"/>
<feature type="compositionally biased region" description="Basic and acidic residues" evidence="5">
    <location>
        <begin position="729"/>
        <end position="740"/>
    </location>
</feature>
<feature type="domain" description="DNA endonuclease activator Ctp1 C-terminal" evidence="6">
    <location>
        <begin position="646"/>
        <end position="755"/>
    </location>
</feature>
<comment type="subcellular location">
    <subcellularLocation>
        <location evidence="1">Nucleus</location>
    </subcellularLocation>
</comment>
<evidence type="ECO:0000313" key="7">
    <source>
        <dbReference type="EMBL" id="PSN68386.1"/>
    </source>
</evidence>
<feature type="compositionally biased region" description="Basic and acidic residues" evidence="5">
    <location>
        <begin position="512"/>
        <end position="532"/>
    </location>
</feature>
<dbReference type="OrthoDB" id="5801062at2759"/>
<feature type="region of interest" description="Disordered" evidence="5">
    <location>
        <begin position="445"/>
        <end position="637"/>
    </location>
</feature>
<feature type="region of interest" description="Disordered" evidence="5">
    <location>
        <begin position="273"/>
        <end position="366"/>
    </location>
</feature>
<protein>
    <recommendedName>
        <fullName evidence="6">DNA endonuclease activator Ctp1 C-terminal domain-containing protein</fullName>
    </recommendedName>
</protein>
<feature type="compositionally biased region" description="Basic and acidic residues" evidence="5">
    <location>
        <begin position="480"/>
        <end position="499"/>
    </location>
</feature>
<dbReference type="Pfam" id="PF08573">
    <property type="entry name" value="SAE2"/>
    <property type="match status" value="1"/>
</dbReference>
<dbReference type="GO" id="GO:0005634">
    <property type="term" value="C:nucleus"/>
    <property type="evidence" value="ECO:0007669"/>
    <property type="project" value="UniProtKB-SubCell"/>
</dbReference>
<keyword evidence="2" id="KW-0227">DNA damage</keyword>
<feature type="compositionally biased region" description="Basic and acidic residues" evidence="5">
    <location>
        <begin position="759"/>
        <end position="772"/>
    </location>
</feature>
<keyword evidence="4" id="KW-0175">Coiled coil</keyword>
<evidence type="ECO:0000256" key="4">
    <source>
        <dbReference type="SAM" id="Coils"/>
    </source>
</evidence>
<feature type="compositionally biased region" description="Low complexity" evidence="5">
    <location>
        <begin position="560"/>
        <end position="580"/>
    </location>
</feature>
<dbReference type="InterPro" id="IPR013882">
    <property type="entry name" value="Ctp1_C"/>
</dbReference>
<keyword evidence="8" id="KW-1185">Reference proteome</keyword>
<proteinExistence type="predicted"/>
<reference evidence="7 8" key="1">
    <citation type="journal article" date="2018" name="Front. Microbiol.">
        <title>Genome-Wide Analysis of Corynespora cassiicola Leaf Fall Disease Putative Effectors.</title>
        <authorList>
            <person name="Lopez D."/>
            <person name="Ribeiro S."/>
            <person name="Label P."/>
            <person name="Fumanal B."/>
            <person name="Venisse J.S."/>
            <person name="Kohler A."/>
            <person name="de Oliveira R.R."/>
            <person name="Labutti K."/>
            <person name="Lipzen A."/>
            <person name="Lail K."/>
            <person name="Bauer D."/>
            <person name="Ohm R.A."/>
            <person name="Barry K.W."/>
            <person name="Spatafora J."/>
            <person name="Grigoriev I.V."/>
            <person name="Martin F.M."/>
            <person name="Pujade-Renaud V."/>
        </authorList>
    </citation>
    <scope>NUCLEOTIDE SEQUENCE [LARGE SCALE GENOMIC DNA]</scope>
    <source>
        <strain evidence="7 8">Philippines</strain>
    </source>
</reference>
<feature type="region of interest" description="Disordered" evidence="5">
    <location>
        <begin position="729"/>
        <end position="772"/>
    </location>
</feature>
<feature type="coiled-coil region" evidence="4">
    <location>
        <begin position="102"/>
        <end position="129"/>
    </location>
</feature>
<sequence length="790" mass="89605">MSDLRSWAEKSGAQFARFCNEAIIPDLENEWKKREESLQQELKLTEDHQRILSVHINNEVIKNAELTGENADLKRQLQRQIYGAESSEEMANMEGTVSVDEYRALSERFKDLNKQYQEAIQKAKYLEKKNAAVMQKNREMKESVRAWQEYCDRHIGKQKPKTEPKVEEDLTRFISRPEQVRHLGASSPKYSDASTPRPASAVSSPTPFAPGHLETPPARSSDHERGSSRKPVYHVEQTTPRNEAELLAIGQRPTASVISGDPIEDLNAGKETHVQSGFDAERITSSQTTEDEAPQKSPATDQVFDENDDDMPQFVSERSLKRKRETAKASNFKVYTDQSSDGTPSKPFKVKEEQDSSPPLAANTGQLSRTDTFDLDELGPGIVPATTRRRQTIRGTNSIHSNQTGQLLRHQRSNSAPFVKDEIDGEEQEIETDDDCHRHDQDRHEMELQTVSEPSGSFISEPNTALQPLDPNVVSNISEDPPRKRQHREQFRNKQKFEALAETGDISSTSNDTRKNREPRGLLRETINREVQSRYTKTPTKKTPTTCTPKSAPPRTNHAPQRQQLLQTPSSSSSRPNPQTEPRPDNRPIWQFGTKPGLIPTDPSRSTSKPSPSTTNPQRLRDKPLPSLRLSDFKPNPAYNPAYTNAFSETVRKRHDRACLPGCTKPSCCGSTFRLIAETLAPLSAAQEEALLQDYLGDAYDDMGLTQMRGEERAELVLQARTRKVAAEAGKHRSAYEDRNTPPGYWRVDFPSTQEEEEDQRKAQERERERVEERWIEARRGGGRYVFRDE</sequence>
<evidence type="ECO:0000256" key="1">
    <source>
        <dbReference type="ARBA" id="ARBA00004123"/>
    </source>
</evidence>
<dbReference type="STRING" id="1448308.A0A2T2NSY3"/>
<dbReference type="Proteomes" id="UP000240883">
    <property type="component" value="Unassembled WGS sequence"/>
</dbReference>
<feature type="compositionally biased region" description="Low complexity" evidence="5">
    <location>
        <begin position="600"/>
        <end position="617"/>
    </location>
</feature>
<feature type="compositionally biased region" description="Low complexity" evidence="5">
    <location>
        <begin position="536"/>
        <end position="550"/>
    </location>
</feature>
<feature type="compositionally biased region" description="Basic and acidic residues" evidence="5">
    <location>
        <begin position="155"/>
        <end position="171"/>
    </location>
</feature>
<evidence type="ECO:0000259" key="6">
    <source>
        <dbReference type="Pfam" id="PF08573"/>
    </source>
</evidence>
<feature type="region of interest" description="Disordered" evidence="5">
    <location>
        <begin position="155"/>
        <end position="242"/>
    </location>
</feature>
<accession>A0A2T2NSY3</accession>
<evidence type="ECO:0000256" key="2">
    <source>
        <dbReference type="ARBA" id="ARBA00022763"/>
    </source>
</evidence>
<name>A0A2T2NSY3_CORCC</name>
<dbReference type="GO" id="GO:0006281">
    <property type="term" value="P:DNA repair"/>
    <property type="evidence" value="ECO:0007669"/>
    <property type="project" value="InterPro"/>
</dbReference>
<organism evidence="7 8">
    <name type="scientific">Corynespora cassiicola Philippines</name>
    <dbReference type="NCBI Taxonomy" id="1448308"/>
    <lineage>
        <taxon>Eukaryota</taxon>
        <taxon>Fungi</taxon>
        <taxon>Dikarya</taxon>
        <taxon>Ascomycota</taxon>
        <taxon>Pezizomycotina</taxon>
        <taxon>Dothideomycetes</taxon>
        <taxon>Pleosporomycetidae</taxon>
        <taxon>Pleosporales</taxon>
        <taxon>Corynesporascaceae</taxon>
        <taxon>Corynespora</taxon>
    </lineage>
</organism>